<protein>
    <submittedName>
        <fullName evidence="1">Uncharacterized protein</fullName>
    </submittedName>
</protein>
<dbReference type="Proteomes" id="UP000007800">
    <property type="component" value="Unassembled WGS sequence"/>
</dbReference>
<dbReference type="AlphaFoldDB" id="C5KU20"/>
<dbReference type="OrthoDB" id="432447at2759"/>
<organism evidence="2">
    <name type="scientific">Perkinsus marinus (strain ATCC 50983 / TXsc)</name>
    <dbReference type="NCBI Taxonomy" id="423536"/>
    <lineage>
        <taxon>Eukaryota</taxon>
        <taxon>Sar</taxon>
        <taxon>Alveolata</taxon>
        <taxon>Perkinsozoa</taxon>
        <taxon>Perkinsea</taxon>
        <taxon>Perkinsida</taxon>
        <taxon>Perkinsidae</taxon>
        <taxon>Perkinsus</taxon>
    </lineage>
</organism>
<evidence type="ECO:0000313" key="1">
    <source>
        <dbReference type="EMBL" id="EER12062.1"/>
    </source>
</evidence>
<name>C5KU20_PERM5</name>
<dbReference type="InParanoid" id="C5KU20"/>
<accession>C5KU20</accession>
<keyword evidence="2" id="KW-1185">Reference proteome</keyword>
<reference evidence="1 2" key="1">
    <citation type="submission" date="2008-07" db="EMBL/GenBank/DDBJ databases">
        <authorList>
            <person name="El-Sayed N."/>
            <person name="Caler E."/>
            <person name="Inman J."/>
            <person name="Amedeo P."/>
            <person name="Hass B."/>
            <person name="Wortman J."/>
        </authorList>
    </citation>
    <scope>NUCLEOTIDE SEQUENCE [LARGE SCALE GENOMIC DNA]</scope>
    <source>
        <strain evidence="2">ATCC 50983 / TXsc</strain>
    </source>
</reference>
<gene>
    <name evidence="1" type="ORF">Pmar_PMAR019168</name>
</gene>
<dbReference type="GeneID" id="9060977"/>
<proteinExistence type="predicted"/>
<evidence type="ECO:0000313" key="2">
    <source>
        <dbReference type="Proteomes" id="UP000007800"/>
    </source>
</evidence>
<sequence>MSDTQQRTMKKRTARLLRATRPKRTENYQFRCHHQTDMHSIERDNRHYRNY</sequence>
<dbReference type="RefSeq" id="XP_002780267.1">
    <property type="nucleotide sequence ID" value="XM_002780221.1"/>
</dbReference>
<dbReference type="EMBL" id="GG676180">
    <property type="protein sequence ID" value="EER12062.1"/>
    <property type="molecule type" value="Genomic_DNA"/>
</dbReference>